<dbReference type="Proteomes" id="UP000784294">
    <property type="component" value="Unassembled WGS sequence"/>
</dbReference>
<name>A0A3S5ASE8_9PLAT</name>
<keyword evidence="2" id="KW-1185">Reference proteome</keyword>
<evidence type="ECO:0000313" key="1">
    <source>
        <dbReference type="EMBL" id="VEL30878.1"/>
    </source>
</evidence>
<protein>
    <submittedName>
        <fullName evidence="1">Uncharacterized protein</fullName>
    </submittedName>
</protein>
<dbReference type="EMBL" id="CAAALY010116495">
    <property type="protein sequence ID" value="VEL30878.1"/>
    <property type="molecule type" value="Genomic_DNA"/>
</dbReference>
<proteinExistence type="predicted"/>
<evidence type="ECO:0000313" key="2">
    <source>
        <dbReference type="Proteomes" id="UP000784294"/>
    </source>
</evidence>
<organism evidence="1 2">
    <name type="scientific">Protopolystoma xenopodis</name>
    <dbReference type="NCBI Taxonomy" id="117903"/>
    <lineage>
        <taxon>Eukaryota</taxon>
        <taxon>Metazoa</taxon>
        <taxon>Spiralia</taxon>
        <taxon>Lophotrochozoa</taxon>
        <taxon>Platyhelminthes</taxon>
        <taxon>Monogenea</taxon>
        <taxon>Polyopisthocotylea</taxon>
        <taxon>Polystomatidea</taxon>
        <taxon>Polystomatidae</taxon>
        <taxon>Protopolystoma</taxon>
    </lineage>
</organism>
<comment type="caution">
    <text evidence="1">The sequence shown here is derived from an EMBL/GenBank/DDBJ whole genome shotgun (WGS) entry which is preliminary data.</text>
</comment>
<accession>A0A3S5ASE8</accession>
<dbReference type="OrthoDB" id="2020015at2759"/>
<sequence length="95" mass="10483">MHKLLMHPISTSQIPHGSPIADQTGFDKGHLPGINSLIVDPFFATPAQRDRLDAEFWFLRRLAEAAMLAGFRESPLDLMTEACRPARRGGPSVSN</sequence>
<reference evidence="1" key="1">
    <citation type="submission" date="2018-11" db="EMBL/GenBank/DDBJ databases">
        <authorList>
            <consortium name="Pathogen Informatics"/>
        </authorList>
    </citation>
    <scope>NUCLEOTIDE SEQUENCE</scope>
</reference>
<gene>
    <name evidence="1" type="ORF">PXEA_LOCUS24318</name>
</gene>
<dbReference type="AlphaFoldDB" id="A0A3S5ASE8"/>